<dbReference type="InterPro" id="IPR042772">
    <property type="entry name" value="SH3TC1/SH3TC2"/>
</dbReference>
<gene>
    <name evidence="1" type="primary">Sh3tc1_1</name>
    <name evidence="1" type="ORF">PITSOR_R02844</name>
</gene>
<comment type="caution">
    <text evidence="1">The sequence shown here is derived from an EMBL/GenBank/DDBJ whole genome shotgun (WGS) entry which is preliminary data.</text>
</comment>
<evidence type="ECO:0000313" key="2">
    <source>
        <dbReference type="Proteomes" id="UP000633448"/>
    </source>
</evidence>
<organism evidence="1 2">
    <name type="scientific">Pitta sordida</name>
    <name type="common">Hooded pitta</name>
    <dbReference type="NCBI Taxonomy" id="9163"/>
    <lineage>
        <taxon>Eukaryota</taxon>
        <taxon>Metazoa</taxon>
        <taxon>Chordata</taxon>
        <taxon>Craniata</taxon>
        <taxon>Vertebrata</taxon>
        <taxon>Euteleostomi</taxon>
        <taxon>Archelosauria</taxon>
        <taxon>Archosauria</taxon>
        <taxon>Dinosauria</taxon>
        <taxon>Saurischia</taxon>
        <taxon>Theropoda</taxon>
        <taxon>Coelurosauria</taxon>
        <taxon>Aves</taxon>
        <taxon>Neognathae</taxon>
        <taxon>Neoaves</taxon>
        <taxon>Telluraves</taxon>
        <taxon>Australaves</taxon>
        <taxon>Passeriformes</taxon>
        <taxon>Pittidae</taxon>
        <taxon>Pitta</taxon>
    </lineage>
</organism>
<dbReference type="Proteomes" id="UP000633448">
    <property type="component" value="Unassembled WGS sequence"/>
</dbReference>
<dbReference type="EMBL" id="WEKX01051174">
    <property type="protein sequence ID" value="NWI98183.1"/>
    <property type="molecule type" value="Genomic_DNA"/>
</dbReference>
<dbReference type="Pfam" id="PF13424">
    <property type="entry name" value="TPR_12"/>
    <property type="match status" value="1"/>
</dbReference>
<keyword evidence="2" id="KW-1185">Reference proteome</keyword>
<dbReference type="SUPFAM" id="SSF48452">
    <property type="entry name" value="TPR-like"/>
    <property type="match status" value="1"/>
</dbReference>
<feature type="non-terminal residue" evidence="1">
    <location>
        <position position="1"/>
    </location>
</feature>
<dbReference type="AlphaFoldDB" id="A0A851G2M0"/>
<name>A0A851G2M0_PITSO</name>
<dbReference type="PANTHER" id="PTHR22647:SF3">
    <property type="entry name" value="SH3 DOMAIN AND TETRATRICOPEPTIDE REPEAT-CONTAINING PROTEIN 1"/>
    <property type="match status" value="1"/>
</dbReference>
<reference evidence="1" key="1">
    <citation type="submission" date="2019-10" db="EMBL/GenBank/DDBJ databases">
        <title>Bird 10,000 Genomes (B10K) Project - Family phase.</title>
        <authorList>
            <person name="Zhang G."/>
        </authorList>
    </citation>
    <scope>NUCLEOTIDE SEQUENCE</scope>
    <source>
        <strain evidence="1">B10K-DU-002-53</strain>
        <tissue evidence="1">Muscle</tissue>
    </source>
</reference>
<sequence length="110" mass="12664">AVQTGNKTTELRLCNKLVELLMNLKAYEESLEYAKAALMLSVNLGNQLNERVAYHRLAAVHHRLGHCELAEHFYLKALSLCSSPLEFEEETLYYVKVYLILGDIIFYDLK</sequence>
<dbReference type="PANTHER" id="PTHR22647">
    <property type="entry name" value="SH3 DOMAIN AND TETRATRICOPEPTIDE REPEATS CONTAINING PROTEIN"/>
    <property type="match status" value="1"/>
</dbReference>
<evidence type="ECO:0000313" key="1">
    <source>
        <dbReference type="EMBL" id="NWI98183.1"/>
    </source>
</evidence>
<dbReference type="InterPro" id="IPR011990">
    <property type="entry name" value="TPR-like_helical_dom_sf"/>
</dbReference>
<feature type="non-terminal residue" evidence="1">
    <location>
        <position position="110"/>
    </location>
</feature>
<proteinExistence type="predicted"/>
<protein>
    <submittedName>
        <fullName evidence="1">S3TC1 protein</fullName>
    </submittedName>
</protein>
<dbReference type="Gene3D" id="1.25.40.10">
    <property type="entry name" value="Tetratricopeptide repeat domain"/>
    <property type="match status" value="1"/>
</dbReference>
<dbReference type="OrthoDB" id="9927874at2759"/>
<accession>A0A851G2M0</accession>